<dbReference type="SMART" id="SM00895">
    <property type="entry name" value="FCD"/>
    <property type="match status" value="1"/>
</dbReference>
<dbReference type="PROSITE" id="PS50949">
    <property type="entry name" value="HTH_GNTR"/>
    <property type="match status" value="1"/>
</dbReference>
<dbReference type="InterPro" id="IPR036390">
    <property type="entry name" value="WH_DNA-bd_sf"/>
</dbReference>
<dbReference type="PANTHER" id="PTHR43537">
    <property type="entry name" value="TRANSCRIPTIONAL REGULATOR, GNTR FAMILY"/>
    <property type="match status" value="1"/>
</dbReference>
<keyword evidence="6" id="KW-1185">Reference proteome</keyword>
<dbReference type="Pfam" id="PF00392">
    <property type="entry name" value="GntR"/>
    <property type="match status" value="1"/>
</dbReference>
<dbReference type="PANTHER" id="PTHR43537:SF39">
    <property type="entry name" value="HTH-TYPE TRANSCRIPTIONAL REGULATOR MCBR"/>
    <property type="match status" value="1"/>
</dbReference>
<keyword evidence="2" id="KW-0238">DNA-binding</keyword>
<protein>
    <submittedName>
        <fullName evidence="5">FCD domain-containing protein</fullName>
    </submittedName>
</protein>
<evidence type="ECO:0000313" key="5">
    <source>
        <dbReference type="EMBL" id="NDW03691.1"/>
    </source>
</evidence>
<organism evidence="5 6">
    <name type="scientific">Jiella pacifica</name>
    <dbReference type="NCBI Taxonomy" id="2696469"/>
    <lineage>
        <taxon>Bacteria</taxon>
        <taxon>Pseudomonadati</taxon>
        <taxon>Pseudomonadota</taxon>
        <taxon>Alphaproteobacteria</taxon>
        <taxon>Hyphomicrobiales</taxon>
        <taxon>Aurantimonadaceae</taxon>
        <taxon>Jiella</taxon>
    </lineage>
</organism>
<dbReference type="AlphaFoldDB" id="A0A6N9SY10"/>
<evidence type="ECO:0000313" key="6">
    <source>
        <dbReference type="Proteomes" id="UP000469011"/>
    </source>
</evidence>
<keyword evidence="3" id="KW-0804">Transcription</keyword>
<dbReference type="SUPFAM" id="SSF48008">
    <property type="entry name" value="GntR ligand-binding domain-like"/>
    <property type="match status" value="1"/>
</dbReference>
<comment type="caution">
    <text evidence="5">The sequence shown here is derived from an EMBL/GenBank/DDBJ whole genome shotgun (WGS) entry which is preliminary data.</text>
</comment>
<evidence type="ECO:0000259" key="4">
    <source>
        <dbReference type="PROSITE" id="PS50949"/>
    </source>
</evidence>
<reference evidence="5 6" key="1">
    <citation type="submission" date="2020-01" db="EMBL/GenBank/DDBJ databases">
        <title>Jiella pacifica sp. nov.</title>
        <authorList>
            <person name="Xue Z."/>
            <person name="Zhu S."/>
            <person name="Chen J."/>
            <person name="Yang J."/>
        </authorList>
    </citation>
    <scope>NUCLEOTIDE SEQUENCE [LARGE SCALE GENOMIC DNA]</scope>
    <source>
        <strain evidence="5 6">40Bstr34</strain>
    </source>
</reference>
<sequence>MSKIEDQVVPLRRETLQTGVYARLCDLILQGGIAPGESITVATLAKAFGVSPMPVREALTRLTAAGALTVVSGRTIGVPKLTRERLDDLRRVRLEIETIAAEWAAGNATADFTAELERLYGRLVESEAAEDAKMYVEANYEFHFAVYRQSGSPTLFSIIESLWLQVSPFFHLLRESGNFRISNDHHAKLFRAMVDGDGASARAAIASDIDDAYEILAKLV</sequence>
<proteinExistence type="predicted"/>
<dbReference type="InterPro" id="IPR000524">
    <property type="entry name" value="Tscrpt_reg_HTH_GntR"/>
</dbReference>
<evidence type="ECO:0000256" key="2">
    <source>
        <dbReference type="ARBA" id="ARBA00023125"/>
    </source>
</evidence>
<dbReference type="Gene3D" id="1.20.120.530">
    <property type="entry name" value="GntR ligand-binding domain-like"/>
    <property type="match status" value="1"/>
</dbReference>
<evidence type="ECO:0000256" key="3">
    <source>
        <dbReference type="ARBA" id="ARBA00023163"/>
    </source>
</evidence>
<dbReference type="Gene3D" id="1.10.10.10">
    <property type="entry name" value="Winged helix-like DNA-binding domain superfamily/Winged helix DNA-binding domain"/>
    <property type="match status" value="1"/>
</dbReference>
<dbReference type="EMBL" id="JAAAMG010000002">
    <property type="protein sequence ID" value="NDW03691.1"/>
    <property type="molecule type" value="Genomic_DNA"/>
</dbReference>
<dbReference type="Proteomes" id="UP000469011">
    <property type="component" value="Unassembled WGS sequence"/>
</dbReference>
<dbReference type="SMART" id="SM00345">
    <property type="entry name" value="HTH_GNTR"/>
    <property type="match status" value="1"/>
</dbReference>
<dbReference type="GO" id="GO:0003677">
    <property type="term" value="F:DNA binding"/>
    <property type="evidence" value="ECO:0007669"/>
    <property type="project" value="UniProtKB-KW"/>
</dbReference>
<accession>A0A6N9SY10</accession>
<keyword evidence="1" id="KW-0805">Transcription regulation</keyword>
<dbReference type="InterPro" id="IPR036388">
    <property type="entry name" value="WH-like_DNA-bd_sf"/>
</dbReference>
<dbReference type="GO" id="GO:0003700">
    <property type="term" value="F:DNA-binding transcription factor activity"/>
    <property type="evidence" value="ECO:0007669"/>
    <property type="project" value="InterPro"/>
</dbReference>
<name>A0A6N9SY10_9HYPH</name>
<dbReference type="Pfam" id="PF07729">
    <property type="entry name" value="FCD"/>
    <property type="match status" value="1"/>
</dbReference>
<gene>
    <name evidence="5" type="ORF">GTK09_04555</name>
</gene>
<dbReference type="RefSeq" id="WP_163461295.1">
    <property type="nucleotide sequence ID" value="NZ_JAAAMG010000002.1"/>
</dbReference>
<dbReference type="InterPro" id="IPR011711">
    <property type="entry name" value="GntR_C"/>
</dbReference>
<dbReference type="SUPFAM" id="SSF46785">
    <property type="entry name" value="Winged helix' DNA-binding domain"/>
    <property type="match status" value="1"/>
</dbReference>
<dbReference type="InterPro" id="IPR008920">
    <property type="entry name" value="TF_FadR/GntR_C"/>
</dbReference>
<feature type="domain" description="HTH gntR-type" evidence="4">
    <location>
        <begin position="14"/>
        <end position="81"/>
    </location>
</feature>
<evidence type="ECO:0000256" key="1">
    <source>
        <dbReference type="ARBA" id="ARBA00023015"/>
    </source>
</evidence>